<evidence type="ECO:0000313" key="2">
    <source>
        <dbReference type="Proteomes" id="UP000076858"/>
    </source>
</evidence>
<keyword evidence="2" id="KW-1185">Reference proteome</keyword>
<reference evidence="1 2" key="1">
    <citation type="submission" date="2016-03" db="EMBL/GenBank/DDBJ databases">
        <title>EvidentialGene: Evidence-directed Construction of Genes on Genomes.</title>
        <authorList>
            <person name="Gilbert D.G."/>
            <person name="Choi J.-H."/>
            <person name="Mockaitis K."/>
            <person name="Colbourne J."/>
            <person name="Pfrender M."/>
        </authorList>
    </citation>
    <scope>NUCLEOTIDE SEQUENCE [LARGE SCALE GENOMIC DNA]</scope>
    <source>
        <strain evidence="1 2">Xinb3</strain>
        <tissue evidence="1">Complete organism</tissue>
    </source>
</reference>
<comment type="caution">
    <text evidence="1">The sequence shown here is derived from an EMBL/GenBank/DDBJ whole genome shotgun (WGS) entry which is preliminary data.</text>
</comment>
<accession>A0A164WIM2</accession>
<evidence type="ECO:0000313" key="1">
    <source>
        <dbReference type="EMBL" id="KZS13297.1"/>
    </source>
</evidence>
<protein>
    <submittedName>
        <fullName evidence="1">Uncharacterized protein</fullName>
    </submittedName>
</protein>
<gene>
    <name evidence="1" type="ORF">APZ42_021615</name>
</gene>
<name>A0A164WIM2_9CRUS</name>
<sequence length="84" mass="9760">MSNKYPKLVCILVMGYSISGWPHMFRFSCWTAFARSARLLNLHVSLRLHSSQGESPKPNNTRVTPKLFVSDREIESDIFKRDFI</sequence>
<dbReference type="EMBL" id="LRGB01001245">
    <property type="protein sequence ID" value="KZS13297.1"/>
    <property type="molecule type" value="Genomic_DNA"/>
</dbReference>
<organism evidence="1 2">
    <name type="scientific">Daphnia magna</name>
    <dbReference type="NCBI Taxonomy" id="35525"/>
    <lineage>
        <taxon>Eukaryota</taxon>
        <taxon>Metazoa</taxon>
        <taxon>Ecdysozoa</taxon>
        <taxon>Arthropoda</taxon>
        <taxon>Crustacea</taxon>
        <taxon>Branchiopoda</taxon>
        <taxon>Diplostraca</taxon>
        <taxon>Cladocera</taxon>
        <taxon>Anomopoda</taxon>
        <taxon>Daphniidae</taxon>
        <taxon>Daphnia</taxon>
    </lineage>
</organism>
<dbReference type="AlphaFoldDB" id="A0A164WIM2"/>
<proteinExistence type="predicted"/>
<dbReference type="Proteomes" id="UP000076858">
    <property type="component" value="Unassembled WGS sequence"/>
</dbReference>